<organism evidence="1 2">
    <name type="scientific">Leptospira stimsonii</name>
    <dbReference type="NCBI Taxonomy" id="2202203"/>
    <lineage>
        <taxon>Bacteria</taxon>
        <taxon>Pseudomonadati</taxon>
        <taxon>Spirochaetota</taxon>
        <taxon>Spirochaetia</taxon>
        <taxon>Leptospirales</taxon>
        <taxon>Leptospiraceae</taxon>
        <taxon>Leptospira</taxon>
    </lineage>
</organism>
<name>A0A396Z5C8_9LEPT</name>
<accession>A0A396Z5C8</accession>
<evidence type="ECO:0000313" key="1">
    <source>
        <dbReference type="EMBL" id="RHX90692.1"/>
    </source>
</evidence>
<evidence type="ECO:0000313" key="2">
    <source>
        <dbReference type="Proteomes" id="UP000265798"/>
    </source>
</evidence>
<protein>
    <submittedName>
        <fullName evidence="1">Uncharacterized protein</fullName>
    </submittedName>
</protein>
<dbReference type="Proteomes" id="UP000265798">
    <property type="component" value="Unassembled WGS sequence"/>
</dbReference>
<dbReference type="EMBL" id="QHCT01000002">
    <property type="protein sequence ID" value="RHX90692.1"/>
    <property type="molecule type" value="Genomic_DNA"/>
</dbReference>
<proteinExistence type="predicted"/>
<gene>
    <name evidence="1" type="ORF">DLM75_09880</name>
</gene>
<dbReference type="AlphaFoldDB" id="A0A396Z5C8"/>
<comment type="caution">
    <text evidence="1">The sequence shown here is derived from an EMBL/GenBank/DDBJ whole genome shotgun (WGS) entry which is preliminary data.</text>
</comment>
<sequence length="64" mass="7509">MEEAGSREKSENVPLSENHSNLNLNFHSEVVVTPTTFCEDFKHALILAWKFFDETLFRSYINKF</sequence>
<reference evidence="2" key="1">
    <citation type="submission" date="2018-05" db="EMBL/GenBank/DDBJ databases">
        <title>Leptospira yasudae sp. nov. and Leptospira stimsonii sp. nov., two pathogenic species of the genus Leptospira isolated from environmental sources.</title>
        <authorList>
            <person name="Casanovas-Massana A."/>
            <person name="Hamond C."/>
            <person name="Santos L.A."/>
            <person name="Hacker K.P."/>
            <person name="Balassiano I."/>
            <person name="Medeiros M.A."/>
            <person name="Reis M.G."/>
            <person name="Ko A.I."/>
            <person name="Wunder E.A."/>
        </authorList>
    </citation>
    <scope>NUCLEOTIDE SEQUENCE [LARGE SCALE GENOMIC DNA]</scope>
    <source>
        <strain evidence="2">Yale</strain>
    </source>
</reference>